<name>A0ACB9PQ30_BAUVA</name>
<gene>
    <name evidence="1" type="ORF">L6164_005043</name>
</gene>
<protein>
    <submittedName>
        <fullName evidence="1">Uncharacterized protein</fullName>
    </submittedName>
</protein>
<dbReference type="EMBL" id="CM039428">
    <property type="protein sequence ID" value="KAI4350598.1"/>
    <property type="molecule type" value="Genomic_DNA"/>
</dbReference>
<organism evidence="1 2">
    <name type="scientific">Bauhinia variegata</name>
    <name type="common">Purple orchid tree</name>
    <name type="synonym">Phanera variegata</name>
    <dbReference type="NCBI Taxonomy" id="167791"/>
    <lineage>
        <taxon>Eukaryota</taxon>
        <taxon>Viridiplantae</taxon>
        <taxon>Streptophyta</taxon>
        <taxon>Embryophyta</taxon>
        <taxon>Tracheophyta</taxon>
        <taxon>Spermatophyta</taxon>
        <taxon>Magnoliopsida</taxon>
        <taxon>eudicotyledons</taxon>
        <taxon>Gunneridae</taxon>
        <taxon>Pentapetalae</taxon>
        <taxon>rosids</taxon>
        <taxon>fabids</taxon>
        <taxon>Fabales</taxon>
        <taxon>Fabaceae</taxon>
        <taxon>Cercidoideae</taxon>
        <taxon>Cercideae</taxon>
        <taxon>Bauhiniinae</taxon>
        <taxon>Bauhinia</taxon>
    </lineage>
</organism>
<proteinExistence type="predicted"/>
<sequence length="342" mass="40505">MVWLPIVEQQSGGWNDNMQRQFESLQSTMSWYSIYHPSLVPKALIWFLRKEWKYKTKPILVVLDRQGRVLCHNALHMMWIWGTYAFPFTSAREEALWREETWRLDLLVDGIDAEILNWIQEDKYVILYGSIDVDWVRKFLKEARRVGVAAQVPLEMVYVGKSNSIEQVRRVLDTVVLEKLPTHYWLVQSMIWFFWARLESMLFSKFQLQQADDHDIVMQEIQKLLCYDKHDGCFILAKGFSILVNGLANTGLQTLMEYDMWKEQADREGYGLAFEQHYRKLHTVVAAPCCRFEFSEAMGRIPDKLRCPECQRQMRILTTFQCRHDDNVDDPMSIAAFRRPTI</sequence>
<reference evidence="1 2" key="1">
    <citation type="journal article" date="2022" name="DNA Res.">
        <title>Chromosomal-level genome assembly of the orchid tree Bauhinia variegata (Leguminosae; Cercidoideae) supports the allotetraploid origin hypothesis of Bauhinia.</title>
        <authorList>
            <person name="Zhong Y."/>
            <person name="Chen Y."/>
            <person name="Zheng D."/>
            <person name="Pang J."/>
            <person name="Liu Y."/>
            <person name="Luo S."/>
            <person name="Meng S."/>
            <person name="Qian L."/>
            <person name="Wei D."/>
            <person name="Dai S."/>
            <person name="Zhou R."/>
        </authorList>
    </citation>
    <scope>NUCLEOTIDE SEQUENCE [LARGE SCALE GENOMIC DNA]</scope>
    <source>
        <strain evidence="1">BV-YZ2020</strain>
    </source>
</reference>
<keyword evidence="2" id="KW-1185">Reference proteome</keyword>
<evidence type="ECO:0000313" key="1">
    <source>
        <dbReference type="EMBL" id="KAI4350598.1"/>
    </source>
</evidence>
<comment type="caution">
    <text evidence="1">The sequence shown here is derived from an EMBL/GenBank/DDBJ whole genome shotgun (WGS) entry which is preliminary data.</text>
</comment>
<dbReference type="Proteomes" id="UP000828941">
    <property type="component" value="Chromosome 3"/>
</dbReference>
<evidence type="ECO:0000313" key="2">
    <source>
        <dbReference type="Proteomes" id="UP000828941"/>
    </source>
</evidence>
<accession>A0ACB9PQ30</accession>